<dbReference type="Pfam" id="PF03979">
    <property type="entry name" value="Sigma70_r1_1"/>
    <property type="match status" value="1"/>
</dbReference>
<feature type="region of interest" description="Sigma-70 factor domain-3" evidence="6">
    <location>
        <begin position="460"/>
        <end position="536"/>
    </location>
</feature>
<dbReference type="GO" id="GO:0003677">
    <property type="term" value="F:DNA binding"/>
    <property type="evidence" value="ECO:0007669"/>
    <property type="project" value="UniProtKB-UniRule"/>
</dbReference>
<dbReference type="InterPro" id="IPR007127">
    <property type="entry name" value="RNA_pol_sigma_70_r1_1"/>
</dbReference>
<dbReference type="NCBIfam" id="NF004208">
    <property type="entry name" value="PRK05658.1"/>
    <property type="match status" value="1"/>
</dbReference>
<sequence length="616" mass="69075">MANERQTAPQSDIKILISKGLEQGYLTYAEVNDHLPDDMVDPEQIEDIIGMINGMGIEVHEVAPDAETLLLAGQAASGREVDDTAAEEAAAALTSLDGEGGRTTDPVRMYMREMGTVELLTREGEIAIAKRIEEGLTQMMSSLATFPASAQQLLEDYELHKAGKKRLAEIVVGFLDAEEPVAEAPVPVAEADEVDEADEEDAGDDAEEAGPTGPDPLEVAARMEAMGAAFARFQKSYAKNGPSAKPVLKAREDIAEVFMTLKLPLGLTDTLVKQLRDVVNQVKEHERRILDLSTRVAKMPRKDFIKAWDGNQTNLDWVDELLKRKQKWGSALRDVREQIIAEQEATIALEKTMGVTLADLKEINRAMAYGEAKARKAKKEMVEANLRLVISIAKKYTNRGLQFLDLIQEGNIGLMKAVDKFEYRRGYKFSTYATWWIRQAITRSIADQARTIRIPVHMIETINKLNRISRQMLQQYGREATPEELAKEMDMPEDKIRKVMKIAKEPISMETPIGDDEDSHLGDFIEDTNVMSPIDATTDINLTETVRNVLAGLTPREAKVLRMRFGIDMNTDHTLEEVGKQFDVTRERIRQIEAKALRKLRHPSRSETLRSFLDID</sequence>
<evidence type="ECO:0000256" key="4">
    <source>
        <dbReference type="ARBA" id="ARBA00023125"/>
    </source>
</evidence>
<evidence type="ECO:0000256" key="5">
    <source>
        <dbReference type="ARBA" id="ARBA00023163"/>
    </source>
</evidence>
<dbReference type="Proteomes" id="UP000308149">
    <property type="component" value="Chromosome"/>
</dbReference>
<dbReference type="FunFam" id="1.10.601.10:FF:000002">
    <property type="entry name" value="RNA polymerase sigma factor RpoD"/>
    <property type="match status" value="1"/>
</dbReference>
<dbReference type="Gene3D" id="1.10.601.10">
    <property type="entry name" value="RNA Polymerase Primary Sigma Factor"/>
    <property type="match status" value="1"/>
</dbReference>
<dbReference type="PANTHER" id="PTHR30603">
    <property type="entry name" value="RNA POLYMERASE SIGMA FACTOR RPO"/>
    <property type="match status" value="1"/>
</dbReference>
<dbReference type="GO" id="GO:0005737">
    <property type="term" value="C:cytoplasm"/>
    <property type="evidence" value="ECO:0007669"/>
    <property type="project" value="UniProtKB-SubCell"/>
</dbReference>
<dbReference type="InterPro" id="IPR050239">
    <property type="entry name" value="Sigma-70_RNA_pol_init_factors"/>
</dbReference>
<dbReference type="InterPro" id="IPR013324">
    <property type="entry name" value="RNA_pol_sigma_r3/r4-like"/>
</dbReference>
<comment type="function">
    <text evidence="6">Sigma factors are initiation factors that promote the attachment of RNA polymerase to specific initiation sites and are then released. This sigma factor is the primary sigma factor during exponential growth.</text>
</comment>
<evidence type="ECO:0000256" key="2">
    <source>
        <dbReference type="ARBA" id="ARBA00023015"/>
    </source>
</evidence>
<dbReference type="InterPro" id="IPR042189">
    <property type="entry name" value="RNA_pol_sigma_70_r1_1_sf"/>
</dbReference>
<feature type="compositionally biased region" description="Acidic residues" evidence="7">
    <location>
        <begin position="191"/>
        <end position="208"/>
    </location>
</feature>
<dbReference type="Pfam" id="PF04545">
    <property type="entry name" value="Sigma70_r4"/>
    <property type="match status" value="1"/>
</dbReference>
<dbReference type="KEGG" id="thes:FHQ07_07810"/>
<feature type="domain" description="RNA polymerase sigma-70" evidence="9">
    <location>
        <begin position="574"/>
        <end position="600"/>
    </location>
</feature>
<dbReference type="NCBIfam" id="TIGR02937">
    <property type="entry name" value="sigma70-ECF"/>
    <property type="match status" value="1"/>
</dbReference>
<accession>A0A5B7ZRF1</accession>
<evidence type="ECO:0000256" key="1">
    <source>
        <dbReference type="ARBA" id="ARBA00022490"/>
    </source>
</evidence>
<dbReference type="InterPro" id="IPR012760">
    <property type="entry name" value="RNA_pol_sigma_RpoD_C"/>
</dbReference>
<dbReference type="EMBL" id="CP040871">
    <property type="protein sequence ID" value="QDA57225.1"/>
    <property type="molecule type" value="Genomic_DNA"/>
</dbReference>
<keyword evidence="3 6" id="KW-0731">Sigma factor</keyword>
<feature type="region of interest" description="Sigma-70 factor domain-4" evidence="6">
    <location>
        <begin position="549"/>
        <end position="602"/>
    </location>
</feature>
<comment type="subunit">
    <text evidence="6">Interacts transiently with the RNA polymerase catalytic core.</text>
</comment>
<dbReference type="OrthoDB" id="9809557at2"/>
<keyword evidence="11" id="KW-1185">Reference proteome</keyword>
<comment type="similarity">
    <text evidence="6">Belongs to the sigma-70 factor family. RpoD/SigA subfamily.</text>
</comment>
<dbReference type="PROSITE" id="PS00715">
    <property type="entry name" value="SIGMA70_1"/>
    <property type="match status" value="1"/>
</dbReference>
<gene>
    <name evidence="6 10" type="primary">rpoD</name>
    <name evidence="10" type="ORF">FHQ07_07810</name>
</gene>
<dbReference type="NCBIfam" id="TIGR02393">
    <property type="entry name" value="RpoD_Cterm"/>
    <property type="match status" value="1"/>
</dbReference>
<dbReference type="Pfam" id="PF04546">
    <property type="entry name" value="Sigma70_ner"/>
    <property type="match status" value="1"/>
</dbReference>
<dbReference type="SUPFAM" id="SSF88946">
    <property type="entry name" value="Sigma2 domain of RNA polymerase sigma factors"/>
    <property type="match status" value="1"/>
</dbReference>
<dbReference type="Gene3D" id="1.10.220.120">
    <property type="entry name" value="Sigma-70 factor, region 1.1"/>
    <property type="match status" value="1"/>
</dbReference>
<dbReference type="InterPro" id="IPR007631">
    <property type="entry name" value="RNA_pol_sigma_70_non-ess"/>
</dbReference>
<dbReference type="InterPro" id="IPR013325">
    <property type="entry name" value="RNA_pol_sigma_r2"/>
</dbReference>
<keyword evidence="5 6" id="KW-0804">Transcription</keyword>
<dbReference type="CDD" id="cd06171">
    <property type="entry name" value="Sigma70_r4"/>
    <property type="match status" value="1"/>
</dbReference>
<dbReference type="Pfam" id="PF00140">
    <property type="entry name" value="Sigma70_r1_2"/>
    <property type="match status" value="1"/>
</dbReference>
<keyword evidence="1 6" id="KW-0963">Cytoplasm</keyword>
<dbReference type="PROSITE" id="PS00716">
    <property type="entry name" value="SIGMA70_2"/>
    <property type="match status" value="1"/>
</dbReference>
<dbReference type="InterPro" id="IPR009042">
    <property type="entry name" value="RNA_pol_sigma70_r1_2"/>
</dbReference>
<dbReference type="InterPro" id="IPR007627">
    <property type="entry name" value="RNA_pol_sigma70_r2"/>
</dbReference>
<name>A0A5B7ZRF1_9GAMM</name>
<dbReference type="GO" id="GO:0006352">
    <property type="term" value="P:DNA-templated transcription initiation"/>
    <property type="evidence" value="ECO:0007669"/>
    <property type="project" value="UniProtKB-UniRule"/>
</dbReference>
<dbReference type="InterPro" id="IPR000943">
    <property type="entry name" value="RNA_pol_sigma70"/>
</dbReference>
<dbReference type="GO" id="GO:0016987">
    <property type="term" value="F:sigma factor activity"/>
    <property type="evidence" value="ECO:0007669"/>
    <property type="project" value="UniProtKB-UniRule"/>
</dbReference>
<evidence type="ECO:0000259" key="9">
    <source>
        <dbReference type="PROSITE" id="PS00716"/>
    </source>
</evidence>
<evidence type="ECO:0000256" key="3">
    <source>
        <dbReference type="ARBA" id="ARBA00023082"/>
    </source>
</evidence>
<evidence type="ECO:0000313" key="10">
    <source>
        <dbReference type="EMBL" id="QDA57225.1"/>
    </source>
</evidence>
<dbReference type="InterPro" id="IPR036388">
    <property type="entry name" value="WH-like_DNA-bd_sf"/>
</dbReference>
<dbReference type="Gene3D" id="1.10.10.10">
    <property type="entry name" value="Winged helix-like DNA-binding domain superfamily/Winged helix DNA-binding domain"/>
    <property type="match status" value="2"/>
</dbReference>
<dbReference type="Pfam" id="PF04539">
    <property type="entry name" value="Sigma70_r3"/>
    <property type="match status" value="1"/>
</dbReference>
<dbReference type="PANTHER" id="PTHR30603:SF60">
    <property type="entry name" value="RNA POLYMERASE SIGMA FACTOR RPOD"/>
    <property type="match status" value="1"/>
</dbReference>
<evidence type="ECO:0000313" key="11">
    <source>
        <dbReference type="Proteomes" id="UP000308149"/>
    </source>
</evidence>
<evidence type="ECO:0000256" key="6">
    <source>
        <dbReference type="HAMAP-Rule" id="MF_00963"/>
    </source>
</evidence>
<dbReference type="PRINTS" id="PR00046">
    <property type="entry name" value="SIGMA70FCT"/>
</dbReference>
<keyword evidence="2 6" id="KW-0805">Transcription regulation</keyword>
<dbReference type="SUPFAM" id="SSF88659">
    <property type="entry name" value="Sigma3 and sigma4 domains of RNA polymerase sigma factors"/>
    <property type="match status" value="2"/>
</dbReference>
<feature type="short sequence motif" description="Interaction with polymerase core subunit RpoC" evidence="6">
    <location>
        <begin position="405"/>
        <end position="408"/>
    </location>
</feature>
<evidence type="ECO:0000256" key="7">
    <source>
        <dbReference type="SAM" id="MobiDB-lite"/>
    </source>
</evidence>
<reference evidence="10 11" key="1">
    <citation type="submission" date="2019-06" db="EMBL/GenBank/DDBJ databases">
        <title>Thermomonas aquatica sp. nov., isolated from an industrial wastewater treatment plant.</title>
        <authorList>
            <person name="Jeon J.H."/>
            <person name="Park D.-S."/>
        </authorList>
    </citation>
    <scope>NUCLEOTIDE SEQUENCE [LARGE SCALE GENOMIC DNA]</scope>
    <source>
        <strain evidence="10 11">SY21</strain>
    </source>
</reference>
<dbReference type="InterPro" id="IPR014284">
    <property type="entry name" value="RNA_pol_sigma-70_dom"/>
</dbReference>
<dbReference type="AlphaFoldDB" id="A0A5B7ZRF1"/>
<dbReference type="FunFam" id="1.10.10.10:FF:000002">
    <property type="entry name" value="RNA polymerase sigma factor SigA"/>
    <property type="match status" value="1"/>
</dbReference>
<dbReference type="InterPro" id="IPR028630">
    <property type="entry name" value="Sigma70_RpoD"/>
</dbReference>
<organism evidence="10 11">
    <name type="scientific">Thermomonas aquatica</name>
    <dbReference type="NCBI Taxonomy" id="2202149"/>
    <lineage>
        <taxon>Bacteria</taxon>
        <taxon>Pseudomonadati</taxon>
        <taxon>Pseudomonadota</taxon>
        <taxon>Gammaproteobacteria</taxon>
        <taxon>Lysobacterales</taxon>
        <taxon>Lysobacteraceae</taxon>
        <taxon>Thermomonas</taxon>
    </lineage>
</organism>
<feature type="region of interest" description="Disordered" evidence="7">
    <location>
        <begin position="191"/>
        <end position="215"/>
    </location>
</feature>
<evidence type="ECO:0000259" key="8">
    <source>
        <dbReference type="PROSITE" id="PS00715"/>
    </source>
</evidence>
<dbReference type="FunFam" id="1.10.220.120:FF:000001">
    <property type="entry name" value="RNA polymerase sigma factor RpoD"/>
    <property type="match status" value="1"/>
</dbReference>
<dbReference type="Pfam" id="PF04542">
    <property type="entry name" value="Sigma70_r2"/>
    <property type="match status" value="1"/>
</dbReference>
<dbReference type="InterPro" id="IPR007630">
    <property type="entry name" value="RNA_pol_sigma70_r4"/>
</dbReference>
<dbReference type="InterPro" id="IPR007624">
    <property type="entry name" value="RNA_pol_sigma70_r3"/>
</dbReference>
<feature type="DNA-binding region" description="H-T-H motif" evidence="6">
    <location>
        <begin position="575"/>
        <end position="594"/>
    </location>
</feature>
<dbReference type="HAMAP" id="MF_00963">
    <property type="entry name" value="Sigma70_RpoD_SigA"/>
    <property type="match status" value="1"/>
</dbReference>
<comment type="subcellular location">
    <subcellularLocation>
        <location evidence="6">Cytoplasm</location>
    </subcellularLocation>
</comment>
<dbReference type="RefSeq" id="WP_139716276.1">
    <property type="nucleotide sequence ID" value="NZ_CP040871.1"/>
</dbReference>
<protein>
    <recommendedName>
        <fullName evidence="6">RNA polymerase sigma factor RpoD</fullName>
    </recommendedName>
    <alternativeName>
        <fullName evidence="6">Sigma-70</fullName>
    </alternativeName>
</protein>
<feature type="domain" description="RNA polymerase sigma-70" evidence="8">
    <location>
        <begin position="405"/>
        <end position="418"/>
    </location>
</feature>
<keyword evidence="4 6" id="KW-0238">DNA-binding</keyword>
<feature type="region of interest" description="Sigma-70 factor domain-2" evidence="6">
    <location>
        <begin position="381"/>
        <end position="451"/>
    </location>
</feature>
<dbReference type="FunFam" id="1.10.10.10:FF:000004">
    <property type="entry name" value="RNA polymerase sigma factor SigA"/>
    <property type="match status" value="1"/>
</dbReference>
<proteinExistence type="inferred from homology"/>